<organism evidence="1 2">
    <name type="scientific">Aphanomyces invadans</name>
    <dbReference type="NCBI Taxonomy" id="157072"/>
    <lineage>
        <taxon>Eukaryota</taxon>
        <taxon>Sar</taxon>
        <taxon>Stramenopiles</taxon>
        <taxon>Oomycota</taxon>
        <taxon>Saprolegniomycetes</taxon>
        <taxon>Saprolegniales</taxon>
        <taxon>Verrucalvaceae</taxon>
        <taxon>Aphanomyces</taxon>
    </lineage>
</organism>
<sequence>MCMLQLTWRSLIDVEPLDIDVGSLGRGFVSRDVLGSTSLDDAIARITRPGQASGHNIQGDKSYPIFHDDKSHVNGELSNWTLITALFDVKNGVLYLLHPRVNPSQARVAMVVDLFDVQRVTLLHTAPEQGTAQANMLAAKPRS</sequence>
<dbReference type="Proteomes" id="UP000285060">
    <property type="component" value="Unassembled WGS sequence"/>
</dbReference>
<dbReference type="EMBL" id="QUSY01000167">
    <property type="protein sequence ID" value="RHY32016.1"/>
    <property type="molecule type" value="Genomic_DNA"/>
</dbReference>
<dbReference type="AlphaFoldDB" id="A0A3R6Z742"/>
<dbReference type="PANTHER" id="PTHR34180:SF1">
    <property type="entry name" value="BETA-ALANYL-DOPAMINE_CARCININE HYDROLASE"/>
    <property type="match status" value="1"/>
</dbReference>
<dbReference type="InterPro" id="IPR047801">
    <property type="entry name" value="Peptidase_C45"/>
</dbReference>
<evidence type="ECO:0000313" key="2">
    <source>
        <dbReference type="Proteomes" id="UP000285060"/>
    </source>
</evidence>
<keyword evidence="2" id="KW-1185">Reference proteome</keyword>
<dbReference type="PANTHER" id="PTHR34180">
    <property type="entry name" value="PEPTIDASE C45"/>
    <property type="match status" value="1"/>
</dbReference>
<evidence type="ECO:0000313" key="1">
    <source>
        <dbReference type="EMBL" id="RHY32016.1"/>
    </source>
</evidence>
<dbReference type="VEuPathDB" id="FungiDB:H310_01085"/>
<protein>
    <submittedName>
        <fullName evidence="1">Uncharacterized protein</fullName>
    </submittedName>
</protein>
<comment type="caution">
    <text evidence="1">The sequence shown here is derived from an EMBL/GenBank/DDBJ whole genome shotgun (WGS) entry which is preliminary data.</text>
</comment>
<name>A0A3R6Z742_9STRA</name>
<gene>
    <name evidence="1" type="ORF">DYB32_002948</name>
</gene>
<accession>A0A3R6Z742</accession>
<reference evidence="1 2" key="1">
    <citation type="submission" date="2018-08" db="EMBL/GenBank/DDBJ databases">
        <title>Aphanomyces genome sequencing and annotation.</title>
        <authorList>
            <person name="Minardi D."/>
            <person name="Oidtmann B."/>
            <person name="Van Der Giezen M."/>
            <person name="Studholme D.J."/>
        </authorList>
    </citation>
    <scope>NUCLEOTIDE SEQUENCE [LARGE SCALE GENOMIC DNA]</scope>
    <source>
        <strain evidence="1 2">NJM0002</strain>
    </source>
</reference>
<proteinExistence type="predicted"/>